<proteinExistence type="predicted"/>
<dbReference type="STRING" id="1852522.SAMN06295960_0269"/>
<evidence type="ECO:0000313" key="6">
    <source>
        <dbReference type="Proteomes" id="UP000193834"/>
    </source>
</evidence>
<dbReference type="SUPFAM" id="SSF56300">
    <property type="entry name" value="Metallo-dependent phosphatases"/>
    <property type="match status" value="1"/>
</dbReference>
<sequence length="1688" mass="187617">MKKRTYRKWSSLVMVCSLLVGLLPAPGLGHAMAGGQAPALLITEMVPDTTNISSKDGYEFIEIYNATDTPIDMKQQHLYYVNGGSEKEWELAAPEALIQPKQAIVLWLMNSVNGKQTAQDFNTVFGTSLVENVNLFRMDAGDGMSNSGPRTVIIRDGAGVDIVQASYDNDEQTKPDKGMFYQHPVPRTTAMVMMDAPGTLPATPGTVTEEQLVPAAPSLSLNIEHVSQEEIYTGLDVPVYAGISDYIGTVTADVYYKTELEQEYRNLPLTVTGATYGTVIPYTELLGANTLSYYIQAQDELQLVKSPDVHMKLAPVPTGKEQPSPMLITELLPNSSNVGDADGYEFIEIYNNTDNDINFKDYKIFYRYTDSGPDADVVWPTDREDLMIRSKQTMVFWVINKANSSKTVDDFNHAFGTSLVENENIVKIYSDGMANGSRRGVVIGTNTHKEIASAYYDGSIVNVENQGTHYRYSTDGTGVMLPIYSGTKPATPGIWEPAQVPPAAVHEEDQAEPVVTDLTKPQEVQQTDDVKIVLDAKDDQQVKTVALYYKTSGSSTFTKRYLYENYNDKLYSYTIYSPDLIGQASLTYYAEVSDGFHTITTPTRDIAITGGVQETPLRLNVKDGDFVRGTKVIKASANAVDAEQLKLKLAGEEAQDTFRALELDPIFAFDTTEVNYYFKNAVTMGEDILYTFLDPINIYTTLSYPIASDRLHLGTNEIAIRAGTKSGPFDDRPEENKDDFKVRNVRLILADGTAIYDSAYSDKEQEIKMGDSSGRLEALPLRFEITNEHLAAKAAKWDTTKLQDGEYTVQAVAPDQSTVSAVVKIDNTIPQISPSLEDGKTYRGKFVIQAEVKDELSGVEAVKASLDGEEIKLPYAASSGELTPGQHTLVIQATDKVGNEAVTTVSFETPVENPDKPAVISVKDGETGVSVNPVLAVKVRDALNDTMSAIFLRGFHYDASRAQGFAGYRGSSEVEPPRQLVPGGEQAMTKEDYNKIKAADGLYLTDDATEKFPYHRFDITLDSSVKATDRVEVEWKGNSLEGRKVSMYAWSPAEGKWKLLTYRIAGTEDFELKHTVPAGDYNNDGKLHVMIQDERPVSEDPYDFSFIWMSDTQYYSESYPDIYDKNVKWIVDQQEAMDIRYVIHTGDIVDDADQDYQWVNANRSMSVLDNSSIPYGVLAGNHDVAHQTGDYHYYWQHYGEDRFKHQPTYGGSYQNNRGHYDLVSAGGVDFIIVYMGWNIGDQEIQWIDDVLKQHPDRKAILAFHEYLLVSGNRAPIADQIYEQVVIPNKNVIAVLSGHYHDAETLVDQLDDDGDGTPDRKVYQMLADYQGAEMGGLGYIRLLQFDLDANQIHVKTYSPYLDDYNYYDPAAFPDKDEFDIDVDLLPMEKRVATDYFQVNLYTDQQIGKVDKLTSGSQASVTWTGLKHGQLYQWYVQAEDDHSGKSISDVWSFHTKSADSGSGGSNGGSGSNNNHTGGTTDPEQGGEDGSDGDGSEGSDSNGSTEHVQHFKDVPASHWAYDYIQALLKKDIVNGVDKNHYRPNQALTRAEFAKLLVRAYEVKPYLSKVDRFKDVAHGSWYEEPVYAAAAAGWIQGTGDGRFEPNRHITREEMAVMIMRAYEWKHGTGENKERTAVYSDQQHISKWAMAAVAGASELGFMQGQGRNTFAPSKPATRAEAAKVIYMMINSHS</sequence>
<dbReference type="InterPro" id="IPR001322">
    <property type="entry name" value="Lamin_tail_dom"/>
</dbReference>
<accession>A0A1X7IAN2</accession>
<feature type="compositionally biased region" description="Gly residues" evidence="1">
    <location>
        <begin position="1459"/>
        <end position="1468"/>
    </location>
</feature>
<feature type="compositionally biased region" description="Low complexity" evidence="1">
    <location>
        <begin position="1469"/>
        <end position="1478"/>
    </location>
</feature>
<dbReference type="Proteomes" id="UP000193834">
    <property type="component" value="Unassembled WGS sequence"/>
</dbReference>
<feature type="signal peptide" evidence="2">
    <location>
        <begin position="1"/>
        <end position="33"/>
    </location>
</feature>
<dbReference type="PANTHER" id="PTHR43143">
    <property type="entry name" value="METALLOPHOSPHOESTERASE, CALCINEURIN SUPERFAMILY"/>
    <property type="match status" value="1"/>
</dbReference>
<keyword evidence="6" id="KW-1185">Reference proteome</keyword>
<feature type="domain" description="LTD" evidence="4">
    <location>
        <begin position="317"/>
        <end position="450"/>
    </location>
</feature>
<feature type="domain" description="SLH" evidence="3">
    <location>
        <begin position="1631"/>
        <end position="1688"/>
    </location>
</feature>
<dbReference type="InterPro" id="IPR004843">
    <property type="entry name" value="Calcineurin-like_PHP"/>
</dbReference>
<keyword evidence="2" id="KW-0732">Signal</keyword>
<dbReference type="InterPro" id="IPR001119">
    <property type="entry name" value="SLH_dom"/>
</dbReference>
<dbReference type="PROSITE" id="PS51272">
    <property type="entry name" value="SLH"/>
    <property type="match status" value="3"/>
</dbReference>
<evidence type="ECO:0000313" key="5">
    <source>
        <dbReference type="EMBL" id="SMG11493.1"/>
    </source>
</evidence>
<dbReference type="GO" id="GO:0016787">
    <property type="term" value="F:hydrolase activity"/>
    <property type="evidence" value="ECO:0007669"/>
    <property type="project" value="InterPro"/>
</dbReference>
<gene>
    <name evidence="5" type="ORF">SAMN06295960_0269</name>
</gene>
<dbReference type="OrthoDB" id="9772095at2"/>
<reference evidence="5 6" key="1">
    <citation type="submission" date="2017-04" db="EMBL/GenBank/DDBJ databases">
        <authorList>
            <person name="Afonso C.L."/>
            <person name="Miller P.J."/>
            <person name="Scott M.A."/>
            <person name="Spackman E."/>
            <person name="Goraichik I."/>
            <person name="Dimitrov K.M."/>
            <person name="Suarez D.L."/>
            <person name="Swayne D.E."/>
        </authorList>
    </citation>
    <scope>NUCLEOTIDE SEQUENCE [LARGE SCALE GENOMIC DNA]</scope>
    <source>
        <strain evidence="5 6">11</strain>
    </source>
</reference>
<feature type="compositionally biased region" description="Acidic residues" evidence="1">
    <location>
        <begin position="1482"/>
        <end position="1494"/>
    </location>
</feature>
<name>A0A1X7IAN2_9BACL</name>
<evidence type="ECO:0000259" key="3">
    <source>
        <dbReference type="PROSITE" id="PS51272"/>
    </source>
</evidence>
<feature type="domain" description="SLH" evidence="3">
    <location>
        <begin position="1504"/>
        <end position="1567"/>
    </location>
</feature>
<protein>
    <submittedName>
        <fullName evidence="5">Lamin Tail Domain</fullName>
    </submittedName>
</protein>
<dbReference type="PANTHER" id="PTHR43143:SF5">
    <property type="entry name" value="SECRETED PROTEIN"/>
    <property type="match status" value="1"/>
</dbReference>
<evidence type="ECO:0000256" key="1">
    <source>
        <dbReference type="SAM" id="MobiDB-lite"/>
    </source>
</evidence>
<organism evidence="5 6">
    <name type="scientific">Paenibacillus aquistagni</name>
    <dbReference type="NCBI Taxonomy" id="1852522"/>
    <lineage>
        <taxon>Bacteria</taxon>
        <taxon>Bacillati</taxon>
        <taxon>Bacillota</taxon>
        <taxon>Bacilli</taxon>
        <taxon>Bacillales</taxon>
        <taxon>Paenibacillaceae</taxon>
        <taxon>Paenibacillus</taxon>
    </lineage>
</organism>
<evidence type="ECO:0000259" key="4">
    <source>
        <dbReference type="PROSITE" id="PS51841"/>
    </source>
</evidence>
<dbReference type="InterPro" id="IPR029052">
    <property type="entry name" value="Metallo-depent_PP-like"/>
</dbReference>
<feature type="chain" id="PRO_5039430469" evidence="2">
    <location>
        <begin position="34"/>
        <end position="1688"/>
    </location>
</feature>
<feature type="region of interest" description="Disordered" evidence="1">
    <location>
        <begin position="1455"/>
        <end position="1504"/>
    </location>
</feature>
<dbReference type="PROSITE" id="PS51841">
    <property type="entry name" value="LTD"/>
    <property type="match status" value="2"/>
</dbReference>
<evidence type="ECO:0000256" key="2">
    <source>
        <dbReference type="SAM" id="SignalP"/>
    </source>
</evidence>
<dbReference type="InterPro" id="IPR051918">
    <property type="entry name" value="STPP_CPPED1"/>
</dbReference>
<dbReference type="Pfam" id="PF00149">
    <property type="entry name" value="Metallophos"/>
    <property type="match status" value="1"/>
</dbReference>
<dbReference type="Gene3D" id="3.60.21.10">
    <property type="match status" value="1"/>
</dbReference>
<dbReference type="RefSeq" id="WP_085492556.1">
    <property type="nucleotide sequence ID" value="NZ_FXAZ01000001.1"/>
</dbReference>
<feature type="domain" description="SLH" evidence="3">
    <location>
        <begin position="1569"/>
        <end position="1628"/>
    </location>
</feature>
<feature type="domain" description="LTD" evidence="4">
    <location>
        <begin position="33"/>
        <end position="164"/>
    </location>
</feature>
<dbReference type="Pfam" id="PF00395">
    <property type="entry name" value="SLH"/>
    <property type="match status" value="3"/>
</dbReference>
<dbReference type="EMBL" id="FXAZ01000001">
    <property type="protein sequence ID" value="SMG11493.1"/>
    <property type="molecule type" value="Genomic_DNA"/>
</dbReference>